<dbReference type="HOGENOM" id="CLU_025763_1_2_0"/>
<organism evidence="7 8">
    <name type="scientific">Allomeiothermus silvanus (strain ATCC 700542 / DSM 9946 / NBRC 106475 / NCIMB 13440 / VI-R2)</name>
    <name type="common">Thermus silvanus</name>
    <dbReference type="NCBI Taxonomy" id="526227"/>
    <lineage>
        <taxon>Bacteria</taxon>
        <taxon>Thermotogati</taxon>
        <taxon>Deinococcota</taxon>
        <taxon>Deinococci</taxon>
        <taxon>Thermales</taxon>
        <taxon>Thermaceae</taxon>
        <taxon>Allomeiothermus</taxon>
    </lineage>
</organism>
<dbReference type="Pfam" id="PF00208">
    <property type="entry name" value="ELFV_dehydrog"/>
    <property type="match status" value="1"/>
</dbReference>
<comment type="similarity">
    <text evidence="1 3 5">Belongs to the Glu/Leu/Phe/Val dehydrogenases family.</text>
</comment>
<dbReference type="SUPFAM" id="SSF53223">
    <property type="entry name" value="Aminoacid dehydrogenase-like, N-terminal domain"/>
    <property type="match status" value="1"/>
</dbReference>
<feature type="site" description="Important for catalysis" evidence="4">
    <location>
        <position position="153"/>
    </location>
</feature>
<dbReference type="EMBL" id="CP002042">
    <property type="protein sequence ID" value="ADH63395.1"/>
    <property type="molecule type" value="Genomic_DNA"/>
</dbReference>
<dbReference type="PIRSF" id="PIRSF000185">
    <property type="entry name" value="Glu_DH"/>
    <property type="match status" value="1"/>
</dbReference>
<dbReference type="InterPro" id="IPR036291">
    <property type="entry name" value="NAD(P)-bd_dom_sf"/>
</dbReference>
<dbReference type="PANTHER" id="PTHR11606:SF13">
    <property type="entry name" value="GLUTAMATE DEHYDROGENASE 1, MITOCHONDRIAL"/>
    <property type="match status" value="1"/>
</dbReference>
<evidence type="ECO:0000256" key="2">
    <source>
        <dbReference type="ARBA" id="ARBA00023002"/>
    </source>
</evidence>
<dbReference type="KEGG" id="msv:Mesil_1504"/>
<dbReference type="RefSeq" id="WP_013157960.1">
    <property type="nucleotide sequence ID" value="NC_014212.1"/>
</dbReference>
<dbReference type="InterPro" id="IPR006095">
    <property type="entry name" value="Glu/Leu/Phe/Val/Trp_DH"/>
</dbReference>
<feature type="domain" description="Glutamate/phenylalanine/leucine/valine/L-tryptophan dehydrogenase C-terminal" evidence="6">
    <location>
        <begin position="191"/>
        <end position="423"/>
    </location>
</feature>
<dbReference type="InterPro" id="IPR046346">
    <property type="entry name" value="Aminoacid_DH-like_N_sf"/>
</dbReference>
<dbReference type="PANTHER" id="PTHR11606">
    <property type="entry name" value="GLUTAMATE DEHYDROGENASE"/>
    <property type="match status" value="1"/>
</dbReference>
<keyword evidence="8" id="KW-1185">Reference proteome</keyword>
<dbReference type="InterPro" id="IPR006096">
    <property type="entry name" value="Glu/Leu/Phe/Val/Trp_DH_C"/>
</dbReference>
<sequence>MLRNAYRPPGESGLWDHFLERLERTLRVSRIHPETVEYLTHPRRTVEVSLPVKMDDGKVSFFTGYRVVHNISKGTACGGVRYHPGVSMGQTAGLAALMTLKAAVYNLPFGGSAGGIIVNPRALSRRELERLTRRYASELVELIGPEEDVLGPDVGTDAQVMAWFMDTYSMNTGQTVPGVVTGKPATLGGTLVIDDAGGQGLVILLTELARRQGWPLQGATLALQGFGQVGQAVAMAAVRAGLKVVAVTTSRGGVYNPDGLDIAALAAWPLGQTGIEPPATLELGRSISNDELLALPVDYLVPAATEMSIHAGNAASVEAKVIVEGANGAVTPEAEAILRGRGITVVPDILAGGGGLVASYLEWVQDLTMFFWEESEVRERLRESAVVALESVLQRSEQLDGDLRLGAYSIAIERVNEASRLRGVYP</sequence>
<evidence type="ECO:0000313" key="8">
    <source>
        <dbReference type="Proteomes" id="UP000001916"/>
    </source>
</evidence>
<dbReference type="Pfam" id="PF02812">
    <property type="entry name" value="ELFV_dehydrog_N"/>
    <property type="match status" value="1"/>
</dbReference>
<reference evidence="7 8" key="1">
    <citation type="journal article" date="2010" name="Stand. Genomic Sci.">
        <title>Complete genome sequence of Meiothermus silvanus type strain (VI-R2).</title>
        <authorList>
            <person name="Sikorski J."/>
            <person name="Tindall B.J."/>
            <person name="Lowry S."/>
            <person name="Lucas S."/>
            <person name="Nolan M."/>
            <person name="Copeland A."/>
            <person name="Glavina Del Rio T."/>
            <person name="Tice H."/>
            <person name="Cheng J.F."/>
            <person name="Han C."/>
            <person name="Pitluck S."/>
            <person name="Liolios K."/>
            <person name="Ivanova N."/>
            <person name="Mavromatis K."/>
            <person name="Mikhailova N."/>
            <person name="Pati A."/>
            <person name="Goodwin L."/>
            <person name="Chen A."/>
            <person name="Palaniappan K."/>
            <person name="Land M."/>
            <person name="Hauser L."/>
            <person name="Chang Y.J."/>
            <person name="Jeffries C.D."/>
            <person name="Rohde M."/>
            <person name="Goker M."/>
            <person name="Woyke T."/>
            <person name="Bristow J."/>
            <person name="Eisen J.A."/>
            <person name="Markowitz V."/>
            <person name="Hugenholtz P."/>
            <person name="Kyrpides N.C."/>
            <person name="Klenk H.P."/>
            <person name="Lapidus A."/>
        </authorList>
    </citation>
    <scope>NUCLEOTIDE SEQUENCE [LARGE SCALE GENOMIC DNA]</scope>
    <source>
        <strain evidence="8">ATCC 700542 / DSM 9946 / VI-R2</strain>
    </source>
</reference>
<dbReference type="STRING" id="526227.Mesil_1504"/>
<dbReference type="SUPFAM" id="SSF51735">
    <property type="entry name" value="NAD(P)-binding Rossmann-fold domains"/>
    <property type="match status" value="1"/>
</dbReference>
<proteinExistence type="inferred from homology"/>
<dbReference type="AlphaFoldDB" id="D7BF42"/>
<dbReference type="Gene3D" id="3.40.50.10860">
    <property type="entry name" value="Leucine Dehydrogenase, chain A, domain 1"/>
    <property type="match status" value="1"/>
</dbReference>
<evidence type="ECO:0000256" key="1">
    <source>
        <dbReference type="ARBA" id="ARBA00006382"/>
    </source>
</evidence>
<dbReference type="CDD" id="cd01076">
    <property type="entry name" value="NAD_bind_1_Glu_DH"/>
    <property type="match status" value="1"/>
</dbReference>
<dbReference type="Proteomes" id="UP000001916">
    <property type="component" value="Chromosome"/>
</dbReference>
<dbReference type="GO" id="GO:0006538">
    <property type="term" value="P:L-glutamate catabolic process"/>
    <property type="evidence" value="ECO:0007669"/>
    <property type="project" value="TreeGrafter"/>
</dbReference>
<keyword evidence="2 3" id="KW-0560">Oxidoreductase</keyword>
<evidence type="ECO:0000313" key="7">
    <source>
        <dbReference type="EMBL" id="ADH63395.1"/>
    </source>
</evidence>
<evidence type="ECO:0000256" key="5">
    <source>
        <dbReference type="RuleBase" id="RU004417"/>
    </source>
</evidence>
<evidence type="ECO:0000256" key="4">
    <source>
        <dbReference type="PIRSR" id="PIRSR000185-3"/>
    </source>
</evidence>
<dbReference type="OrthoDB" id="9803297at2"/>
<dbReference type="eggNOG" id="COG0334">
    <property type="taxonomic scope" value="Bacteria"/>
</dbReference>
<dbReference type="SMART" id="SM00839">
    <property type="entry name" value="ELFV_dehydrog"/>
    <property type="match status" value="1"/>
</dbReference>
<name>D7BF42_ALLS1</name>
<dbReference type="GO" id="GO:0004352">
    <property type="term" value="F:glutamate dehydrogenase (NAD+) activity"/>
    <property type="evidence" value="ECO:0007669"/>
    <property type="project" value="TreeGrafter"/>
</dbReference>
<dbReference type="InterPro" id="IPR006097">
    <property type="entry name" value="Glu/Leu/Phe/Val/Trp_DH_dimer"/>
</dbReference>
<gene>
    <name evidence="7" type="ordered locus">Mesil_1504</name>
</gene>
<dbReference type="Gene3D" id="3.40.50.720">
    <property type="entry name" value="NAD(P)-binding Rossmann-like Domain"/>
    <property type="match status" value="1"/>
</dbReference>
<protein>
    <recommendedName>
        <fullName evidence="3">Glutamate dehydrogenase</fullName>
    </recommendedName>
</protein>
<evidence type="ECO:0000259" key="6">
    <source>
        <dbReference type="SMART" id="SM00839"/>
    </source>
</evidence>
<dbReference type="PRINTS" id="PR00082">
    <property type="entry name" value="GLFDHDRGNASE"/>
</dbReference>
<dbReference type="InterPro" id="IPR033922">
    <property type="entry name" value="NAD_bind_Glu_DH"/>
</dbReference>
<dbReference type="InterPro" id="IPR014362">
    <property type="entry name" value="Glu_DH"/>
</dbReference>
<accession>D7BF42</accession>
<evidence type="ECO:0000256" key="3">
    <source>
        <dbReference type="PIRNR" id="PIRNR000185"/>
    </source>
</evidence>